<name>A0AC35EYY1_9BILA</name>
<dbReference type="WBParaSite" id="PS1159_v2.g11429.t1">
    <property type="protein sequence ID" value="PS1159_v2.g11429.t1"/>
    <property type="gene ID" value="PS1159_v2.g11429"/>
</dbReference>
<protein>
    <submittedName>
        <fullName evidence="2">Uncharacterized protein</fullName>
    </submittedName>
</protein>
<organism evidence="1 2">
    <name type="scientific">Panagrolaimus sp. PS1159</name>
    <dbReference type="NCBI Taxonomy" id="55785"/>
    <lineage>
        <taxon>Eukaryota</taxon>
        <taxon>Metazoa</taxon>
        <taxon>Ecdysozoa</taxon>
        <taxon>Nematoda</taxon>
        <taxon>Chromadorea</taxon>
        <taxon>Rhabditida</taxon>
        <taxon>Tylenchina</taxon>
        <taxon>Panagrolaimomorpha</taxon>
        <taxon>Panagrolaimoidea</taxon>
        <taxon>Panagrolaimidae</taxon>
        <taxon>Panagrolaimus</taxon>
    </lineage>
</organism>
<accession>A0AC35EYY1</accession>
<evidence type="ECO:0000313" key="1">
    <source>
        <dbReference type="Proteomes" id="UP000887580"/>
    </source>
</evidence>
<proteinExistence type="predicted"/>
<evidence type="ECO:0000313" key="2">
    <source>
        <dbReference type="WBParaSite" id="PS1159_v2.g11429.t1"/>
    </source>
</evidence>
<sequence length="176" mass="20318">MSESPPPKKQRLDDTYEDDKTAVAMETERQHLSDITTKLFDEKKGEKNLKSFLHGITYQQKLLLITFLCGASSENEFSLITEDEKAEKVILCSNIDLSKECMEEQEIQINHVKETIFKNKNFLLYQLIQENDNNQEPNDCPKALINHLTNLSQLNQLADCLVNLCMKSKTLKQYSD</sequence>
<reference evidence="2" key="1">
    <citation type="submission" date="2022-11" db="UniProtKB">
        <authorList>
            <consortium name="WormBaseParasite"/>
        </authorList>
    </citation>
    <scope>IDENTIFICATION</scope>
</reference>
<dbReference type="Proteomes" id="UP000887580">
    <property type="component" value="Unplaced"/>
</dbReference>